<organism evidence="4 5">
    <name type="scientific">Halomarina halobia</name>
    <dbReference type="NCBI Taxonomy" id="3033386"/>
    <lineage>
        <taxon>Archaea</taxon>
        <taxon>Methanobacteriati</taxon>
        <taxon>Methanobacteriota</taxon>
        <taxon>Stenosarchaea group</taxon>
        <taxon>Halobacteria</taxon>
        <taxon>Halobacteriales</taxon>
        <taxon>Natronomonadaceae</taxon>
        <taxon>Halomarina</taxon>
    </lineage>
</organism>
<dbReference type="EMBL" id="JBHTBF010000002">
    <property type="protein sequence ID" value="MFC7316999.1"/>
    <property type="molecule type" value="Genomic_DNA"/>
</dbReference>
<feature type="compositionally biased region" description="Polar residues" evidence="1">
    <location>
        <begin position="516"/>
        <end position="533"/>
    </location>
</feature>
<dbReference type="PANTHER" id="PTHR42736">
    <property type="entry name" value="PROTEIN-GLUTAMINE GAMMA-GLUTAMYLTRANSFERASE"/>
    <property type="match status" value="1"/>
</dbReference>
<dbReference type="InterPro" id="IPR021878">
    <property type="entry name" value="TgpA_N"/>
</dbReference>
<dbReference type="SMART" id="SM00460">
    <property type="entry name" value="TGc"/>
    <property type="match status" value="1"/>
</dbReference>
<dbReference type="AlphaFoldDB" id="A0ABD6A8V9"/>
<feature type="domain" description="Transglutaminase-like" evidence="3">
    <location>
        <begin position="438"/>
        <end position="508"/>
    </location>
</feature>
<feature type="transmembrane region" description="Helical" evidence="2">
    <location>
        <begin position="164"/>
        <end position="183"/>
    </location>
</feature>
<sequence>MSARWRSPVDGPRIVAVASMGLLTASYLSVLYGIVDVTGDPTLLLALAGGSLLAGVALARVLPPIGGVLLTAALAVGGGLLYLPTIPNTYAPGDQVQFIWADVVALLTGLSILRIINAEVWALAVAPVPVFLSWYLTARRRYGLAAAVGGAALLFFVLTGDASVMTALFGVVAIAAVLGVGDLDRRGGRLADADGVALVVAAMVVLTVSASVVPTGSGQPLLPTDDPDAETVEASLVNDDGEFAMQGAISLSPEVRFTVESQQGSYWRVGAYDRYTGDGWIRTAESRPYSADALDPPEGPTRTVRQTVTAEGDLNVMPAAWKPVSTSGYSARVTDFGGVTPGEPLSEGDNYTVVSQVPTSQPEQLRDAGTAYPDDVEQRFTQLPDSTPDRVGEFTDRLTANADNPYDTARVVETYLEEEKAYSLDVRKPSGDVADQFLFEMEAGYCTYYATTMVTMLRSQDIPARLVVGYTEGERVGSDEWVVRGLDAHAWVEVYFPGHGWVAFDPTPSGPRESAEQSSIESARENGTANVDTNETRPTPTPTPDNESTDDPSPTPTDNGSEPNGTNGTAGPPDETPGGVAGPDGPGTEGGGDGGDDADGGFQFTLPTREELALGLVVAVGLAAGARRSGVADRAYRALWLRRQPRTDDPSADVRRAFARLEYLFERTRRARDPAETPRQYLETLPDARARRVGEIYEQAVYAGRSSRDLADEAIALVDDLVDDETRL</sequence>
<proteinExistence type="predicted"/>
<feature type="transmembrane region" description="Helical" evidence="2">
    <location>
        <begin position="65"/>
        <end position="84"/>
    </location>
</feature>
<feature type="transmembrane region" description="Helical" evidence="2">
    <location>
        <begin position="195"/>
        <end position="213"/>
    </location>
</feature>
<dbReference type="Gene3D" id="3.10.620.30">
    <property type="match status" value="1"/>
</dbReference>
<protein>
    <submittedName>
        <fullName evidence="4">DUF3488 and DUF4129 domain-containing transglutaminase family protein</fullName>
    </submittedName>
</protein>
<accession>A0ABD6A8V9</accession>
<dbReference type="Pfam" id="PF11992">
    <property type="entry name" value="TgpA_N"/>
    <property type="match status" value="1"/>
</dbReference>
<feature type="transmembrane region" description="Helical" evidence="2">
    <location>
        <begin position="96"/>
        <end position="114"/>
    </location>
</feature>
<evidence type="ECO:0000256" key="1">
    <source>
        <dbReference type="SAM" id="MobiDB-lite"/>
    </source>
</evidence>
<evidence type="ECO:0000256" key="2">
    <source>
        <dbReference type="SAM" id="Phobius"/>
    </source>
</evidence>
<keyword evidence="5" id="KW-1185">Reference proteome</keyword>
<name>A0ABD6A8V9_9EURY</name>
<dbReference type="InterPro" id="IPR052901">
    <property type="entry name" value="Bact_TGase-like"/>
</dbReference>
<feature type="compositionally biased region" description="Gly residues" evidence="1">
    <location>
        <begin position="579"/>
        <end position="593"/>
    </location>
</feature>
<comment type="caution">
    <text evidence="4">The sequence shown here is derived from an EMBL/GenBank/DDBJ whole genome shotgun (WGS) entry which is preliminary data.</text>
</comment>
<reference evidence="4 5" key="1">
    <citation type="journal article" date="2019" name="Int. J. Syst. Evol. Microbiol.">
        <title>The Global Catalogue of Microorganisms (GCM) 10K type strain sequencing project: providing services to taxonomists for standard genome sequencing and annotation.</title>
        <authorList>
            <consortium name="The Broad Institute Genomics Platform"/>
            <consortium name="The Broad Institute Genome Sequencing Center for Infectious Disease"/>
            <person name="Wu L."/>
            <person name="Ma J."/>
        </authorList>
    </citation>
    <scope>NUCLEOTIDE SEQUENCE [LARGE SCALE GENOMIC DNA]</scope>
    <source>
        <strain evidence="4 5">PSR21</strain>
    </source>
</reference>
<gene>
    <name evidence="4" type="ORF">ACFQPE_09350</name>
</gene>
<evidence type="ECO:0000313" key="4">
    <source>
        <dbReference type="EMBL" id="MFC7316999.1"/>
    </source>
</evidence>
<dbReference type="PANTHER" id="PTHR42736:SF1">
    <property type="entry name" value="PROTEIN-GLUTAMINE GAMMA-GLUTAMYLTRANSFERASE"/>
    <property type="match status" value="1"/>
</dbReference>
<dbReference type="SUPFAM" id="SSF54001">
    <property type="entry name" value="Cysteine proteinases"/>
    <property type="match status" value="1"/>
</dbReference>
<dbReference type="InterPro" id="IPR038765">
    <property type="entry name" value="Papain-like_cys_pep_sf"/>
</dbReference>
<dbReference type="GeneID" id="79316348"/>
<feature type="compositionally biased region" description="Polar residues" evidence="1">
    <location>
        <begin position="556"/>
        <end position="569"/>
    </location>
</feature>
<dbReference type="Proteomes" id="UP001596547">
    <property type="component" value="Unassembled WGS sequence"/>
</dbReference>
<keyword evidence="2" id="KW-0472">Membrane</keyword>
<keyword evidence="2" id="KW-1133">Transmembrane helix</keyword>
<feature type="region of interest" description="Disordered" evidence="1">
    <location>
        <begin position="506"/>
        <end position="603"/>
    </location>
</feature>
<keyword evidence="2" id="KW-0812">Transmembrane</keyword>
<evidence type="ECO:0000313" key="5">
    <source>
        <dbReference type="Proteomes" id="UP001596547"/>
    </source>
</evidence>
<feature type="transmembrane region" description="Helical" evidence="2">
    <location>
        <begin position="120"/>
        <end position="137"/>
    </location>
</feature>
<feature type="transmembrane region" description="Helical" evidence="2">
    <location>
        <begin position="14"/>
        <end position="35"/>
    </location>
</feature>
<dbReference type="RefSeq" id="WP_276303742.1">
    <property type="nucleotide sequence ID" value="NZ_CP119992.1"/>
</dbReference>
<evidence type="ECO:0000259" key="3">
    <source>
        <dbReference type="SMART" id="SM00460"/>
    </source>
</evidence>
<dbReference type="Pfam" id="PF01841">
    <property type="entry name" value="Transglut_core"/>
    <property type="match status" value="1"/>
</dbReference>
<feature type="transmembrane region" description="Helical" evidence="2">
    <location>
        <begin position="142"/>
        <end position="158"/>
    </location>
</feature>
<dbReference type="InterPro" id="IPR002931">
    <property type="entry name" value="Transglutaminase-like"/>
</dbReference>